<feature type="compositionally biased region" description="Polar residues" evidence="1">
    <location>
        <begin position="28"/>
        <end position="40"/>
    </location>
</feature>
<name>A0A9Q3H780_9BASI</name>
<comment type="caution">
    <text evidence="2">The sequence shown here is derived from an EMBL/GenBank/DDBJ whole genome shotgun (WGS) entry which is preliminary data.</text>
</comment>
<reference evidence="2" key="1">
    <citation type="submission" date="2021-03" db="EMBL/GenBank/DDBJ databases">
        <title>Draft genome sequence of rust myrtle Austropuccinia psidii MF-1, a brazilian biotype.</title>
        <authorList>
            <person name="Quecine M.C."/>
            <person name="Pachon D.M.R."/>
            <person name="Bonatelli M.L."/>
            <person name="Correr F.H."/>
            <person name="Franceschini L.M."/>
            <person name="Leite T.F."/>
            <person name="Margarido G.R.A."/>
            <person name="Almeida C.A."/>
            <person name="Ferrarezi J.A."/>
            <person name="Labate C.A."/>
        </authorList>
    </citation>
    <scope>NUCLEOTIDE SEQUENCE</scope>
    <source>
        <strain evidence="2">MF-1</strain>
    </source>
</reference>
<dbReference type="EMBL" id="AVOT02012650">
    <property type="protein sequence ID" value="MBW0494588.1"/>
    <property type="molecule type" value="Genomic_DNA"/>
</dbReference>
<feature type="region of interest" description="Disordered" evidence="1">
    <location>
        <begin position="457"/>
        <end position="489"/>
    </location>
</feature>
<keyword evidence="3" id="KW-1185">Reference proteome</keyword>
<evidence type="ECO:0000256" key="1">
    <source>
        <dbReference type="SAM" id="MobiDB-lite"/>
    </source>
</evidence>
<dbReference type="Proteomes" id="UP000765509">
    <property type="component" value="Unassembled WGS sequence"/>
</dbReference>
<dbReference type="OrthoDB" id="2507113at2759"/>
<feature type="compositionally biased region" description="Polar residues" evidence="1">
    <location>
        <begin position="7"/>
        <end position="21"/>
    </location>
</feature>
<organism evidence="2 3">
    <name type="scientific">Austropuccinia psidii MF-1</name>
    <dbReference type="NCBI Taxonomy" id="1389203"/>
    <lineage>
        <taxon>Eukaryota</taxon>
        <taxon>Fungi</taxon>
        <taxon>Dikarya</taxon>
        <taxon>Basidiomycota</taxon>
        <taxon>Pucciniomycotina</taxon>
        <taxon>Pucciniomycetes</taxon>
        <taxon>Pucciniales</taxon>
        <taxon>Sphaerophragmiaceae</taxon>
        <taxon>Austropuccinia</taxon>
    </lineage>
</organism>
<dbReference type="AlphaFoldDB" id="A0A9Q3H780"/>
<evidence type="ECO:0000313" key="2">
    <source>
        <dbReference type="EMBL" id="MBW0494588.1"/>
    </source>
</evidence>
<proteinExistence type="predicted"/>
<feature type="region of interest" description="Disordered" evidence="1">
    <location>
        <begin position="514"/>
        <end position="557"/>
    </location>
</feature>
<feature type="compositionally biased region" description="Basic and acidic residues" evidence="1">
    <location>
        <begin position="467"/>
        <end position="489"/>
    </location>
</feature>
<gene>
    <name evidence="2" type="ORF">O181_034303</name>
</gene>
<evidence type="ECO:0000313" key="3">
    <source>
        <dbReference type="Proteomes" id="UP000765509"/>
    </source>
</evidence>
<feature type="compositionally biased region" description="Polar residues" evidence="1">
    <location>
        <begin position="52"/>
        <end position="84"/>
    </location>
</feature>
<protein>
    <submittedName>
        <fullName evidence="2">Uncharacterized protein</fullName>
    </submittedName>
</protein>
<feature type="region of interest" description="Disordered" evidence="1">
    <location>
        <begin position="1"/>
        <end position="91"/>
    </location>
</feature>
<accession>A0A9Q3H780</accession>
<feature type="compositionally biased region" description="Basic and acidic residues" evidence="1">
    <location>
        <begin position="537"/>
        <end position="557"/>
    </location>
</feature>
<sequence>MVFPLQPTVTMKSNPISGSSSHRAKFEQMTNTCNNPFRSNNQKKEKGKGRSISFQDQVPKSSNQSSSGRSMKPTTNPHASQTRPVSPVKRNPIQMLMRDAPPDFKYTKEALYVHIKLLWGMLTPAALPTPPDKQLLKEFYQRFSSVEEVQSVAQNSQGVKLINEAQVQTLRDARSGKRKIGKNIINMQDFYITYVHAMLAKLGIRVWAPDLEEAPDSLYNGACRIVALMTFRQIACSGAYQYMRANLTYCSDLGLLGNAYDHYVLYVLAEKFKKENQEKGWNERDVERRVIQRARQRLRDRRYKFLVAHNYAKRYQIIASDVNAHSDDEYNSKAGIYVIKTLPYRSDNATAFFRRLDLKMKEVDAMMGRRSQQRVRRRPKIPIVSEFEKTPKDVPIDFYQPDWFNKRDHSQKIWAADLSKVAFVPVKDLLSGSKQHPEERLGDMTFNHKYWESTIKDYEIEPGTPESSDRDSDADSKADERVDLDATNTRRDVDNQVLSEEFIYNGESDLELFEEEDEEADQNQANCGEDVVMSDAWDPRNRRANHRMDDFEENAWK</sequence>